<reference evidence="7" key="2">
    <citation type="submission" date="2021-02" db="EMBL/GenBank/DDBJ databases">
        <authorList>
            <person name="Kimball J.A."/>
            <person name="Haas M.W."/>
            <person name="Macchietto M."/>
            <person name="Kono T."/>
            <person name="Duquette J."/>
            <person name="Shao M."/>
        </authorList>
    </citation>
    <scope>NUCLEOTIDE SEQUENCE</scope>
    <source>
        <tissue evidence="7">Fresh leaf tissue</tissue>
    </source>
</reference>
<dbReference type="Proteomes" id="UP000729402">
    <property type="component" value="Unassembled WGS sequence"/>
</dbReference>
<dbReference type="EMBL" id="JAAALK010000282">
    <property type="protein sequence ID" value="KAG8078075.1"/>
    <property type="molecule type" value="Genomic_DNA"/>
</dbReference>
<evidence type="ECO:0008006" key="9">
    <source>
        <dbReference type="Google" id="ProtNLM"/>
    </source>
</evidence>
<gene>
    <name evidence="7" type="ORF">GUJ93_ZPchr0007g4479</name>
</gene>
<name>A0A8J5VRI1_ZIZPA</name>
<keyword evidence="8" id="KW-1185">Reference proteome</keyword>
<comment type="caution">
    <text evidence="7">The sequence shown here is derived from an EMBL/GenBank/DDBJ whole genome shotgun (WGS) entry which is preliminary data.</text>
</comment>
<dbReference type="GO" id="GO:0006997">
    <property type="term" value="P:nucleus organization"/>
    <property type="evidence" value="ECO:0007669"/>
    <property type="project" value="InterPro"/>
</dbReference>
<evidence type="ECO:0000256" key="3">
    <source>
        <dbReference type="ARBA" id="ARBA00024186"/>
    </source>
</evidence>
<organism evidence="7 8">
    <name type="scientific">Zizania palustris</name>
    <name type="common">Northern wild rice</name>
    <dbReference type="NCBI Taxonomy" id="103762"/>
    <lineage>
        <taxon>Eukaryota</taxon>
        <taxon>Viridiplantae</taxon>
        <taxon>Streptophyta</taxon>
        <taxon>Embryophyta</taxon>
        <taxon>Tracheophyta</taxon>
        <taxon>Spermatophyta</taxon>
        <taxon>Magnoliopsida</taxon>
        <taxon>Liliopsida</taxon>
        <taxon>Poales</taxon>
        <taxon>Poaceae</taxon>
        <taxon>BOP clade</taxon>
        <taxon>Oryzoideae</taxon>
        <taxon>Oryzeae</taxon>
        <taxon>Zizaniinae</taxon>
        <taxon>Zizania</taxon>
    </lineage>
</organism>
<keyword evidence="2" id="KW-0539">Nucleus</keyword>
<keyword evidence="1 5" id="KW-0175">Coiled coil</keyword>
<feature type="region of interest" description="Disordered" evidence="6">
    <location>
        <begin position="914"/>
        <end position="990"/>
    </location>
</feature>
<feature type="coiled-coil region" evidence="5">
    <location>
        <begin position="318"/>
        <end position="347"/>
    </location>
</feature>
<reference evidence="7" key="1">
    <citation type="journal article" date="2021" name="bioRxiv">
        <title>Whole Genome Assembly and Annotation of Northern Wild Rice, Zizania palustris L., Supports a Whole Genome Duplication in the Zizania Genus.</title>
        <authorList>
            <person name="Haas M."/>
            <person name="Kono T."/>
            <person name="Macchietto M."/>
            <person name="Millas R."/>
            <person name="McGilp L."/>
            <person name="Shao M."/>
            <person name="Duquette J."/>
            <person name="Hirsch C.N."/>
            <person name="Kimball J."/>
        </authorList>
    </citation>
    <scope>NUCLEOTIDE SEQUENCE</scope>
    <source>
        <tissue evidence="7">Fresh leaf tissue</tissue>
    </source>
</reference>
<dbReference type="OrthoDB" id="673795at2759"/>
<evidence type="ECO:0000313" key="7">
    <source>
        <dbReference type="EMBL" id="KAG8078075.1"/>
    </source>
</evidence>
<comment type="subcellular location">
    <subcellularLocation>
        <location evidence="3">Nucleus lamina</location>
    </subcellularLocation>
</comment>
<accession>A0A8J5VRI1</accession>
<evidence type="ECO:0000256" key="4">
    <source>
        <dbReference type="ARBA" id="ARBA00024208"/>
    </source>
</evidence>
<evidence type="ECO:0000256" key="2">
    <source>
        <dbReference type="ARBA" id="ARBA00023242"/>
    </source>
</evidence>
<feature type="compositionally biased region" description="Acidic residues" evidence="6">
    <location>
        <begin position="961"/>
        <end position="976"/>
    </location>
</feature>
<proteinExistence type="inferred from homology"/>
<evidence type="ECO:0000313" key="8">
    <source>
        <dbReference type="Proteomes" id="UP000729402"/>
    </source>
</evidence>
<comment type="similarity">
    <text evidence="4">Belongs to the CRWN family.</text>
</comment>
<protein>
    <recommendedName>
        <fullName evidence="9">Protein CROWDED NUCLEI 4</fullName>
    </recommendedName>
</protein>
<dbReference type="GO" id="GO:0005652">
    <property type="term" value="C:nuclear lamina"/>
    <property type="evidence" value="ECO:0007669"/>
    <property type="project" value="UniProtKB-SubCell"/>
</dbReference>
<sequence length="990" mass="114675">MASPRSAGGGVGGGAAAGDEAIWRKLHEAGFDEESVRRRDKAALISYISRLESESYDYQHNLGLVLLERKELTSKYEQLRASSESADIMHKRERATQQSSLAEAKKREENLKNNLVIQKEFVANLEKALHDMRVETSEIKVSYETKLSEVLQLMEAAHKKSDEAEEKLLLVKSLEAESIRTRSAALRSLHDIDDREDQLRRYRASCELENETKEKEINLQRKSLNDTKKVLHEKEEVLLKEQALLNQRDENILERLAHIIRLEKRVEEENNILEAEQKVLLEEKNKLDLKMEALASREESLIQKETLLDKRESELLILQETIASKERAEIERLNQEQEIALERRKHEFELEMENKRMSFETAIEVTRTALDEREHALSEQESVFAKRLHDVDLQLAELASKEETLTGRSDELKVEEEKLLLHREAIHDELQKEREEIEKMKSHLEKEKAFFEEEKWEAIQARQNLAITQEDRDELFTLQMKLKEELDSLRGQHGEIMADADRLQSEKERFEIEWELIDEKKEELQREAVIIAEERRVITEYLKNESDIIKQEKDNLRVQFKNNSETLSHEHEEFMSKMQQEHASWLSKIQQERQDLTRDIDIQRMELLNSAKTRQMEIDSYLREKEEVFEQKRSKELEHINSQKEMIKTKLEHVAVELQKLEDERKEATLERERREQELSEINSTIEALNNQREKLQEQRKLLHSDREAITEQIQQLNVLEELKIDSENKQLSLIEHSKPKLGSIAKVKDIGLHSQDADHHASPNNCSSQKHLIGRKLELSPSLSTPISWVRECAQVIFKWSPEKRGDRDRLVQNVVPSKLGESVDIEDMNFGLANSGNRSNGVLADQLGNGVGEVPRVVDGAKVGKKRLNYLVSCDQNEIVEPRRKQRAIDKVYGGEITSNCPSALEEKCSKNEHDEAPLGLSDTCKEHEYGNKGPQNFRTPGDPASSDEAATEPSNGDGPEENDDSDDEGEEEEKTSSAKKLWRFLIT</sequence>
<evidence type="ECO:0000256" key="1">
    <source>
        <dbReference type="ARBA" id="ARBA00023054"/>
    </source>
</evidence>
<feature type="coiled-coil region" evidence="5">
    <location>
        <begin position="423"/>
        <end position="454"/>
    </location>
</feature>
<dbReference type="PANTHER" id="PTHR31908:SF2">
    <property type="entry name" value="PROTEIN CROWDED NUCLEI 4"/>
    <property type="match status" value="1"/>
</dbReference>
<dbReference type="PANTHER" id="PTHR31908">
    <property type="entry name" value="PROTEIN CROWDED NUCLEI 4"/>
    <property type="match status" value="1"/>
</dbReference>
<feature type="coiled-coil region" evidence="5">
    <location>
        <begin position="644"/>
        <end position="713"/>
    </location>
</feature>
<evidence type="ECO:0000256" key="5">
    <source>
        <dbReference type="SAM" id="Coils"/>
    </source>
</evidence>
<dbReference type="InterPro" id="IPR040418">
    <property type="entry name" value="CRWN"/>
</dbReference>
<feature type="coiled-coil region" evidence="5">
    <location>
        <begin position="256"/>
        <end position="290"/>
    </location>
</feature>
<evidence type="ECO:0000256" key="6">
    <source>
        <dbReference type="SAM" id="MobiDB-lite"/>
    </source>
</evidence>
<dbReference type="AlphaFoldDB" id="A0A8J5VRI1"/>